<reference evidence="1 2" key="1">
    <citation type="submission" date="2018-03" db="EMBL/GenBank/DDBJ databases">
        <title>Defining the species Micromonospora saelicesensis and Micromonospora noduli under the framework of genomics.</title>
        <authorList>
            <person name="Riesco R."/>
            <person name="Trujillo M.E."/>
        </authorList>
    </citation>
    <scope>NUCLEOTIDE SEQUENCE [LARGE SCALE GENOMIC DNA]</scope>
    <source>
        <strain evidence="1 2">PSN13</strain>
    </source>
</reference>
<gene>
    <name evidence="1" type="ORF">PSN13_06483</name>
</gene>
<accession>A0A328NGY7</accession>
<proteinExistence type="predicted"/>
<evidence type="ECO:0000313" key="1">
    <source>
        <dbReference type="EMBL" id="RAO26455.1"/>
    </source>
</evidence>
<sequence>MANIGCEICGADNARTVPAPSGGTMDACKPCETDANAQAEIDARWEQMLDTPMIPLPA</sequence>
<evidence type="ECO:0000313" key="2">
    <source>
        <dbReference type="Proteomes" id="UP000249419"/>
    </source>
</evidence>
<organism evidence="1 2">
    <name type="scientific">Micromonospora saelicesensis</name>
    <dbReference type="NCBI Taxonomy" id="285676"/>
    <lineage>
        <taxon>Bacteria</taxon>
        <taxon>Bacillati</taxon>
        <taxon>Actinomycetota</taxon>
        <taxon>Actinomycetes</taxon>
        <taxon>Micromonosporales</taxon>
        <taxon>Micromonosporaceae</taxon>
        <taxon>Micromonospora</taxon>
    </lineage>
</organism>
<dbReference type="RefSeq" id="WP_181549031.1">
    <property type="nucleotide sequence ID" value="NZ_PYAG01000041.1"/>
</dbReference>
<protein>
    <submittedName>
        <fullName evidence="1">Uncharacterized protein</fullName>
    </submittedName>
</protein>
<comment type="caution">
    <text evidence="1">The sequence shown here is derived from an EMBL/GenBank/DDBJ whole genome shotgun (WGS) entry which is preliminary data.</text>
</comment>
<dbReference type="EMBL" id="PYAG01000041">
    <property type="protein sequence ID" value="RAO26455.1"/>
    <property type="molecule type" value="Genomic_DNA"/>
</dbReference>
<name>A0A328NGY7_9ACTN</name>
<dbReference type="Proteomes" id="UP000249419">
    <property type="component" value="Unassembled WGS sequence"/>
</dbReference>
<dbReference type="AlphaFoldDB" id="A0A328NGY7"/>